<proteinExistence type="inferred from homology"/>
<dbReference type="GO" id="GO:0005634">
    <property type="term" value="C:nucleus"/>
    <property type="evidence" value="ECO:0007669"/>
    <property type="project" value="UniProtKB-SubCell"/>
</dbReference>
<dbReference type="InterPro" id="IPR003316">
    <property type="entry name" value="E2F_WHTH_DNA-bd_dom"/>
</dbReference>
<dbReference type="PANTHER" id="PTHR12548">
    <property type="entry name" value="TRANSCRIPTION FACTOR DP"/>
    <property type="match status" value="1"/>
</dbReference>
<name>A0A8S1UE99_PAROT</name>
<reference evidence="3" key="1">
    <citation type="submission" date="2021-01" db="EMBL/GenBank/DDBJ databases">
        <authorList>
            <consortium name="Genoscope - CEA"/>
            <person name="William W."/>
        </authorList>
    </citation>
    <scope>NUCLEOTIDE SEQUENCE</scope>
</reference>
<evidence type="ECO:0000259" key="2">
    <source>
        <dbReference type="SMART" id="SM01372"/>
    </source>
</evidence>
<organism evidence="3 4">
    <name type="scientific">Paramecium octaurelia</name>
    <dbReference type="NCBI Taxonomy" id="43137"/>
    <lineage>
        <taxon>Eukaryota</taxon>
        <taxon>Sar</taxon>
        <taxon>Alveolata</taxon>
        <taxon>Ciliophora</taxon>
        <taxon>Intramacronucleata</taxon>
        <taxon>Oligohymenophorea</taxon>
        <taxon>Peniculida</taxon>
        <taxon>Parameciidae</taxon>
        <taxon>Paramecium</taxon>
    </lineage>
</organism>
<dbReference type="InterPro" id="IPR015648">
    <property type="entry name" value="Transcrpt_fac_DP"/>
</dbReference>
<gene>
    <name evidence="3" type="ORF">POCTA_138.1.T0420083</name>
</gene>
<dbReference type="GO" id="GO:0051726">
    <property type="term" value="P:regulation of cell cycle"/>
    <property type="evidence" value="ECO:0007669"/>
    <property type="project" value="InterPro"/>
</dbReference>
<comment type="similarity">
    <text evidence="1">Belongs to the E2F/DP family.</text>
</comment>
<keyword evidence="1" id="KW-0804">Transcription</keyword>
<evidence type="ECO:0000256" key="1">
    <source>
        <dbReference type="RuleBase" id="RU003796"/>
    </source>
</evidence>
<dbReference type="Proteomes" id="UP000683925">
    <property type="component" value="Unassembled WGS sequence"/>
</dbReference>
<dbReference type="OrthoDB" id="552115at2759"/>
<comment type="caution">
    <text evidence="3">The sequence shown here is derived from an EMBL/GenBank/DDBJ whole genome shotgun (WGS) entry which is preliminary data.</text>
</comment>
<dbReference type="Pfam" id="PF02319">
    <property type="entry name" value="WHD_E2F_TDP"/>
    <property type="match status" value="1"/>
</dbReference>
<dbReference type="GO" id="GO:0000981">
    <property type="term" value="F:DNA-binding transcription factor activity, RNA polymerase II-specific"/>
    <property type="evidence" value="ECO:0007669"/>
    <property type="project" value="TreeGrafter"/>
</dbReference>
<keyword evidence="1" id="KW-0238">DNA-binding</keyword>
<keyword evidence="4" id="KW-1185">Reference proteome</keyword>
<sequence>MSYDPPVIPNPSQMLHESQFVNISQKHLFLPNSPFDINNQSEKVYSQIAFEPQQLEMMFDILPSQKAVSQQFNKKPSKISNLKQPTSSAILLSKRSIHHKLQSTMSNYQFQKEPLKSQKGLRHLSIKVKEIVFEFKLTSYKDVAERLIKEQIQYQDRISDYVNSKDEQNIKRRVYDAINVMIASRVLKKDGKTVKANFDNSGYAKNLLQLKSLHEEQLNKKQKILEMKKKQLADIVWKVKAANLLIERNKSLELNNQQQLFYFPILTFTQDAKHPKFIKDKNLLKILMKSKTNFTADLDIIKYLFIEKIDSKYLLDECQNLYI</sequence>
<feature type="domain" description="E2F/DP family winged-helix DNA-binding" evidence="2">
    <location>
        <begin position="116"/>
        <end position="198"/>
    </location>
</feature>
<dbReference type="AlphaFoldDB" id="A0A8S1UE99"/>
<comment type="subcellular location">
    <subcellularLocation>
        <location evidence="1">Nucleus</location>
    </subcellularLocation>
</comment>
<dbReference type="PANTHER" id="PTHR12548:SF9">
    <property type="entry name" value="TRANSCRIPTION FACTOR DP"/>
    <property type="match status" value="1"/>
</dbReference>
<dbReference type="FunFam" id="1.10.10.10:FF:000360">
    <property type="entry name" value="Transcription factor Dp-1, a"/>
    <property type="match status" value="1"/>
</dbReference>
<dbReference type="GO" id="GO:0005667">
    <property type="term" value="C:transcription regulator complex"/>
    <property type="evidence" value="ECO:0007669"/>
    <property type="project" value="InterPro"/>
</dbReference>
<dbReference type="OMA" id="HESQFVN"/>
<dbReference type="SMART" id="SM01372">
    <property type="entry name" value="E2F_TDP"/>
    <property type="match status" value="1"/>
</dbReference>
<accession>A0A8S1UE99</accession>
<protein>
    <recommendedName>
        <fullName evidence="2">E2F/DP family winged-helix DNA-binding domain-containing protein</fullName>
    </recommendedName>
</protein>
<dbReference type="EMBL" id="CAJJDP010000042">
    <property type="protein sequence ID" value="CAD8162694.1"/>
    <property type="molecule type" value="Genomic_DNA"/>
</dbReference>
<evidence type="ECO:0000313" key="4">
    <source>
        <dbReference type="Proteomes" id="UP000683925"/>
    </source>
</evidence>
<keyword evidence="1" id="KW-0805">Transcription regulation</keyword>
<dbReference type="GO" id="GO:0000977">
    <property type="term" value="F:RNA polymerase II transcription regulatory region sequence-specific DNA binding"/>
    <property type="evidence" value="ECO:0007669"/>
    <property type="project" value="TreeGrafter"/>
</dbReference>
<keyword evidence="1" id="KW-0539">Nucleus</keyword>
<evidence type="ECO:0000313" key="3">
    <source>
        <dbReference type="EMBL" id="CAD8162694.1"/>
    </source>
</evidence>